<evidence type="ECO:0000313" key="1">
    <source>
        <dbReference type="EMBL" id="MFC6643910.1"/>
    </source>
</evidence>
<organism evidence="1 2">
    <name type="scientific">Sulfitobacter profundi</name>
    <dbReference type="NCBI Taxonomy" id="2679961"/>
    <lineage>
        <taxon>Bacteria</taxon>
        <taxon>Pseudomonadati</taxon>
        <taxon>Pseudomonadota</taxon>
        <taxon>Alphaproteobacteria</taxon>
        <taxon>Rhodobacterales</taxon>
        <taxon>Roseobacteraceae</taxon>
        <taxon>Sulfitobacter</taxon>
    </lineage>
</organism>
<keyword evidence="2" id="KW-1185">Reference proteome</keyword>
<gene>
    <name evidence="1" type="ORF">ACFQAU_21515</name>
</gene>
<reference evidence="2" key="1">
    <citation type="journal article" date="2019" name="Int. J. Syst. Evol. Microbiol.">
        <title>The Global Catalogue of Microorganisms (GCM) 10K type strain sequencing project: providing services to taxonomists for standard genome sequencing and annotation.</title>
        <authorList>
            <consortium name="The Broad Institute Genomics Platform"/>
            <consortium name="The Broad Institute Genome Sequencing Center for Infectious Disease"/>
            <person name="Wu L."/>
            <person name="Ma J."/>
        </authorList>
    </citation>
    <scope>NUCLEOTIDE SEQUENCE [LARGE SCALE GENOMIC DNA]</scope>
    <source>
        <strain evidence="2">NBRC 111368</strain>
    </source>
</reference>
<proteinExistence type="predicted"/>
<dbReference type="EMBL" id="JBHSWA010000005">
    <property type="protein sequence ID" value="MFC6643910.1"/>
    <property type="molecule type" value="Genomic_DNA"/>
</dbReference>
<accession>A0ABW1Z697</accession>
<comment type="caution">
    <text evidence="1">The sequence shown here is derived from an EMBL/GenBank/DDBJ whole genome shotgun (WGS) entry which is preliminary data.</text>
</comment>
<protein>
    <submittedName>
        <fullName evidence="1">Uncharacterized protein</fullName>
    </submittedName>
</protein>
<dbReference type="RefSeq" id="WP_132447127.1">
    <property type="nucleotide sequence ID" value="NZ_JBHSWA010000005.1"/>
</dbReference>
<name>A0ABW1Z697_9RHOB</name>
<sequence length="140" mass="15662">MSEPNLDYDPLVSAIYQVQMQLGPALDAIETVAQSLSGADARRANEVASKLASEQVFSRRDMSALAPVLQAASSKIEEGRIRKVEYREFGEPEVYWSHTDEALELMRSVQKLAKLRDAIETVYAIRRADQLATKFRSQDG</sequence>
<evidence type="ECO:0000313" key="2">
    <source>
        <dbReference type="Proteomes" id="UP001596403"/>
    </source>
</evidence>
<dbReference type="Proteomes" id="UP001596403">
    <property type="component" value="Unassembled WGS sequence"/>
</dbReference>